<evidence type="ECO:0000313" key="1">
    <source>
        <dbReference type="EMBL" id="QEX24401.1"/>
    </source>
</evidence>
<dbReference type="InterPro" id="IPR029044">
    <property type="entry name" value="Nucleotide-diphossugar_trans"/>
</dbReference>
<dbReference type="OrthoDB" id="181606at2"/>
<dbReference type="Gene3D" id="3.90.550.10">
    <property type="entry name" value="Spore Coat Polysaccharide Biosynthesis Protein SpsA, Chain A"/>
    <property type="match status" value="1"/>
</dbReference>
<sequence>MRVEERGILYFATGAKYVAEAAASAHSAKKLMPAVPIALVTDEAAAPAPFDRTITIPGGEYPLLAKVKSLRLTPFRRTVFLDSDTHVARPIEELFDLLDAFDIAAAHAPLRLSTFRFKEQEIFLGGVPTCFPEYNTGVVAYRADAGVLKALASWAVLYQRQLAGPLKPWTWDQLSFRETIYKSGLKLATLSNEYNYRLPFPQVTCGPVKILHGRSPDIAKILQQINQHRRYRVTVPARFRSVAMFIGDSE</sequence>
<dbReference type="EMBL" id="CP042582">
    <property type="protein sequence ID" value="QEX24401.1"/>
    <property type="molecule type" value="Genomic_DNA"/>
</dbReference>
<dbReference type="RefSeq" id="WP_151119685.1">
    <property type="nucleotide sequence ID" value="NZ_CP042582.1"/>
</dbReference>
<gene>
    <name evidence="1" type="ORF">FRZ61_43420</name>
</gene>
<name>A0A5J6N3L5_9PROT</name>
<reference evidence="1 2" key="1">
    <citation type="submission" date="2019-08" db="EMBL/GenBank/DDBJ databases">
        <title>Hyperibacter terrae gen. nov., sp. nov. and Hyperibacter viscosus sp. nov., two new members in the family Rhodospirillaceae isolated from the rhizosphere of Hypericum perforatum.</title>
        <authorList>
            <person name="Noviana Z."/>
        </authorList>
    </citation>
    <scope>NUCLEOTIDE SEQUENCE [LARGE SCALE GENOMIC DNA]</scope>
    <source>
        <strain evidence="1 2">R5959</strain>
    </source>
</reference>
<proteinExistence type="predicted"/>
<organism evidence="1 2">
    <name type="scientific">Hypericibacter adhaerens</name>
    <dbReference type="NCBI Taxonomy" id="2602016"/>
    <lineage>
        <taxon>Bacteria</taxon>
        <taxon>Pseudomonadati</taxon>
        <taxon>Pseudomonadota</taxon>
        <taxon>Alphaproteobacteria</taxon>
        <taxon>Rhodospirillales</taxon>
        <taxon>Dongiaceae</taxon>
        <taxon>Hypericibacter</taxon>
    </lineage>
</organism>
<dbReference type="KEGG" id="hadh:FRZ61_43420"/>
<dbReference type="Proteomes" id="UP000325797">
    <property type="component" value="Chromosome"/>
</dbReference>
<dbReference type="AlphaFoldDB" id="A0A5J6N3L5"/>
<keyword evidence="2" id="KW-1185">Reference proteome</keyword>
<dbReference type="SUPFAM" id="SSF53448">
    <property type="entry name" value="Nucleotide-diphospho-sugar transferases"/>
    <property type="match status" value="1"/>
</dbReference>
<evidence type="ECO:0008006" key="3">
    <source>
        <dbReference type="Google" id="ProtNLM"/>
    </source>
</evidence>
<evidence type="ECO:0000313" key="2">
    <source>
        <dbReference type="Proteomes" id="UP000325797"/>
    </source>
</evidence>
<accession>A0A5J6N3L5</accession>
<protein>
    <recommendedName>
        <fullName evidence="3">Nucleotide-diphospho-sugar transferase domain-containing protein</fullName>
    </recommendedName>
</protein>